<feature type="transmembrane region" description="Helical" evidence="1">
    <location>
        <begin position="130"/>
        <end position="151"/>
    </location>
</feature>
<keyword evidence="3" id="KW-1185">Reference proteome</keyword>
<keyword evidence="1" id="KW-0812">Transmembrane</keyword>
<dbReference type="InterPro" id="IPR007404">
    <property type="entry name" value="YdjM-like"/>
</dbReference>
<evidence type="ECO:0000313" key="2">
    <source>
        <dbReference type="EMBL" id="TCS60237.1"/>
    </source>
</evidence>
<proteinExistence type="predicted"/>
<gene>
    <name evidence="2" type="ORF">EDD52_11556</name>
</gene>
<dbReference type="Pfam" id="PF04307">
    <property type="entry name" value="YdjM"/>
    <property type="match status" value="1"/>
</dbReference>
<dbReference type="OrthoDB" id="199738at2"/>
<organism evidence="2 3">
    <name type="scientific">Primorskyibacter sedentarius</name>
    <dbReference type="NCBI Taxonomy" id="745311"/>
    <lineage>
        <taxon>Bacteria</taxon>
        <taxon>Pseudomonadati</taxon>
        <taxon>Pseudomonadota</taxon>
        <taxon>Alphaproteobacteria</taxon>
        <taxon>Rhodobacterales</taxon>
        <taxon>Roseobacteraceae</taxon>
        <taxon>Primorskyibacter</taxon>
    </lineage>
</organism>
<accession>A0A4R3J4J7</accession>
<feature type="transmembrane region" description="Helical" evidence="1">
    <location>
        <begin position="79"/>
        <end position="100"/>
    </location>
</feature>
<feature type="transmembrane region" description="Helical" evidence="1">
    <location>
        <begin position="21"/>
        <end position="41"/>
    </location>
</feature>
<dbReference type="EMBL" id="SLZU01000015">
    <property type="protein sequence ID" value="TCS60237.1"/>
    <property type="molecule type" value="Genomic_DNA"/>
</dbReference>
<evidence type="ECO:0000313" key="3">
    <source>
        <dbReference type="Proteomes" id="UP000295696"/>
    </source>
</evidence>
<dbReference type="AlphaFoldDB" id="A0A4R3J4J7"/>
<protein>
    <submittedName>
        <fullName evidence="2">Inner membrane protein</fullName>
    </submittedName>
</protein>
<comment type="caution">
    <text evidence="2">The sequence shown here is derived from an EMBL/GenBank/DDBJ whole genome shotgun (WGS) entry which is preliminary data.</text>
</comment>
<feature type="transmembrane region" description="Helical" evidence="1">
    <location>
        <begin position="53"/>
        <end position="72"/>
    </location>
</feature>
<dbReference type="Proteomes" id="UP000295696">
    <property type="component" value="Unassembled WGS sequence"/>
</dbReference>
<sequence length="158" mass="18374">MITAHLPAGYLTGRSITASRPVILAATLGGVFPDLDMIWFYLVDDRAFHHHHYWVHIPFFWAVVAALTLPLIAALRKGWLLCALAFFAAIFVHLCLDTIAEDIKWLWPWQNTFFRLIEIPAIRPHWVLNFILHPVFLLEMLIWATAFYLLWRQRAPAT</sequence>
<evidence type="ECO:0000256" key="1">
    <source>
        <dbReference type="SAM" id="Phobius"/>
    </source>
</evidence>
<dbReference type="RefSeq" id="WP_132247324.1">
    <property type="nucleotide sequence ID" value="NZ_SLZU01000015.1"/>
</dbReference>
<keyword evidence="1" id="KW-1133">Transmembrane helix</keyword>
<keyword evidence="1" id="KW-0472">Membrane</keyword>
<name>A0A4R3J4J7_9RHOB</name>
<reference evidence="2 3" key="1">
    <citation type="submission" date="2019-03" db="EMBL/GenBank/DDBJ databases">
        <title>Genomic Encyclopedia of Type Strains, Phase IV (KMG-IV): sequencing the most valuable type-strain genomes for metagenomic binning, comparative biology and taxonomic classification.</title>
        <authorList>
            <person name="Goeker M."/>
        </authorList>
    </citation>
    <scope>NUCLEOTIDE SEQUENCE [LARGE SCALE GENOMIC DNA]</scope>
    <source>
        <strain evidence="2 3">DSM 104836</strain>
    </source>
</reference>